<dbReference type="InterPro" id="IPR039135">
    <property type="entry name" value="NAT9-like"/>
</dbReference>
<organism evidence="5 6">
    <name type="scientific">Piptocephalis cylindrospora</name>
    <dbReference type="NCBI Taxonomy" id="1907219"/>
    <lineage>
        <taxon>Eukaryota</taxon>
        <taxon>Fungi</taxon>
        <taxon>Fungi incertae sedis</taxon>
        <taxon>Zoopagomycota</taxon>
        <taxon>Zoopagomycotina</taxon>
        <taxon>Zoopagomycetes</taxon>
        <taxon>Zoopagales</taxon>
        <taxon>Piptocephalidaceae</taxon>
        <taxon>Piptocephalis</taxon>
    </lineage>
</organism>
<keyword evidence="2 5" id="KW-0808">Transferase</keyword>
<protein>
    <submittedName>
        <fullName evidence="5">N-acetyltransferase 9</fullName>
    </submittedName>
</protein>
<dbReference type="AlphaFoldDB" id="A0A4P9Y3Y6"/>
<feature type="domain" description="N-acetyltransferase" evidence="4">
    <location>
        <begin position="14"/>
        <end position="164"/>
    </location>
</feature>
<reference evidence="6" key="1">
    <citation type="journal article" date="2018" name="Nat. Microbiol.">
        <title>Leveraging single-cell genomics to expand the fungal tree of life.</title>
        <authorList>
            <person name="Ahrendt S.R."/>
            <person name="Quandt C.A."/>
            <person name="Ciobanu D."/>
            <person name="Clum A."/>
            <person name="Salamov A."/>
            <person name="Andreopoulos B."/>
            <person name="Cheng J.F."/>
            <person name="Woyke T."/>
            <person name="Pelin A."/>
            <person name="Henrissat B."/>
            <person name="Reynolds N.K."/>
            <person name="Benny G.L."/>
            <person name="Smith M.E."/>
            <person name="James T.Y."/>
            <person name="Grigoriev I.V."/>
        </authorList>
    </citation>
    <scope>NUCLEOTIDE SEQUENCE [LARGE SCALE GENOMIC DNA]</scope>
</reference>
<keyword evidence="3" id="KW-0012">Acyltransferase</keyword>
<evidence type="ECO:0000256" key="3">
    <source>
        <dbReference type="ARBA" id="ARBA00023315"/>
    </source>
</evidence>
<gene>
    <name evidence="5" type="ORF">BJ684DRAFT_9782</name>
</gene>
<evidence type="ECO:0000313" key="5">
    <source>
        <dbReference type="EMBL" id="RKP13637.1"/>
    </source>
</evidence>
<sequence>MRTNENIVLVGSKVALVPYRREHVGRYHDWMKSIELQELTASEPLSLEAEYDMQASWHTDADKCTFILVDHPSSAPVPSSWKDLSVHNMVGDVNFFLNEPDDPKTAEVEIMLAEPAARGRGLGLQALAMMLMYGVETLGLHRIISKIGMGNTSSLRLFQDRLGFVQISESAIFQEVTLSLSLTPDSDALRQVRDLAGRVEQMAYRVDPKPAHRDIE</sequence>
<dbReference type="PANTHER" id="PTHR13256">
    <property type="entry name" value="N-ACETYLTRANSFERASE 9"/>
    <property type="match status" value="1"/>
</dbReference>
<dbReference type="InterPro" id="IPR000182">
    <property type="entry name" value="GNAT_dom"/>
</dbReference>
<dbReference type="PANTHER" id="PTHR13256:SF16">
    <property type="entry name" value="ALPHA_BETA-TUBULIN-N-ACETYLTRANSFERASE 9"/>
    <property type="match status" value="1"/>
</dbReference>
<dbReference type="OrthoDB" id="5043642at2759"/>
<evidence type="ECO:0000313" key="6">
    <source>
        <dbReference type="Proteomes" id="UP000267251"/>
    </source>
</evidence>
<name>A0A4P9Y3Y6_9FUNG</name>
<evidence type="ECO:0000259" key="4">
    <source>
        <dbReference type="Pfam" id="PF13302"/>
    </source>
</evidence>
<dbReference type="InterPro" id="IPR016181">
    <property type="entry name" value="Acyl_CoA_acyltransferase"/>
</dbReference>
<dbReference type="SUPFAM" id="SSF55729">
    <property type="entry name" value="Acyl-CoA N-acyltransferases (Nat)"/>
    <property type="match status" value="1"/>
</dbReference>
<dbReference type="Gene3D" id="3.40.630.30">
    <property type="match status" value="1"/>
</dbReference>
<dbReference type="Pfam" id="PF13302">
    <property type="entry name" value="Acetyltransf_3"/>
    <property type="match status" value="1"/>
</dbReference>
<dbReference type="GO" id="GO:0008080">
    <property type="term" value="F:N-acetyltransferase activity"/>
    <property type="evidence" value="ECO:0007669"/>
    <property type="project" value="InterPro"/>
</dbReference>
<dbReference type="EMBL" id="KZ987974">
    <property type="protein sequence ID" value="RKP13637.1"/>
    <property type="molecule type" value="Genomic_DNA"/>
</dbReference>
<keyword evidence="6" id="KW-1185">Reference proteome</keyword>
<evidence type="ECO:0000256" key="1">
    <source>
        <dbReference type="ARBA" id="ARBA00009342"/>
    </source>
</evidence>
<accession>A0A4P9Y3Y6</accession>
<proteinExistence type="inferred from homology"/>
<evidence type="ECO:0000256" key="2">
    <source>
        <dbReference type="ARBA" id="ARBA00022679"/>
    </source>
</evidence>
<comment type="similarity">
    <text evidence="1">Belongs to the acetyltransferase family. GNAT subfamily.</text>
</comment>
<dbReference type="Proteomes" id="UP000267251">
    <property type="component" value="Unassembled WGS sequence"/>
</dbReference>